<protein>
    <submittedName>
        <fullName evidence="1">Uncharacterized protein</fullName>
    </submittedName>
</protein>
<evidence type="ECO:0000313" key="2">
    <source>
        <dbReference type="Proteomes" id="UP000636949"/>
    </source>
</evidence>
<organism evidence="1 2">
    <name type="scientific">Cysteiniphilum litorale</name>
    <dbReference type="NCBI Taxonomy" id="2056700"/>
    <lineage>
        <taxon>Bacteria</taxon>
        <taxon>Pseudomonadati</taxon>
        <taxon>Pseudomonadota</taxon>
        <taxon>Gammaproteobacteria</taxon>
        <taxon>Thiotrichales</taxon>
        <taxon>Fastidiosibacteraceae</taxon>
        <taxon>Cysteiniphilum</taxon>
    </lineage>
</organism>
<dbReference type="Proteomes" id="UP000636949">
    <property type="component" value="Unassembled WGS sequence"/>
</dbReference>
<dbReference type="EMBL" id="BMJS01000005">
    <property type="protein sequence ID" value="GGF92942.1"/>
    <property type="molecule type" value="Genomic_DNA"/>
</dbReference>
<reference evidence="1" key="1">
    <citation type="journal article" date="2014" name="Int. J. Syst. Evol. Microbiol.">
        <title>Complete genome sequence of Corynebacterium casei LMG S-19264T (=DSM 44701T), isolated from a smear-ripened cheese.</title>
        <authorList>
            <consortium name="US DOE Joint Genome Institute (JGI-PGF)"/>
            <person name="Walter F."/>
            <person name="Albersmeier A."/>
            <person name="Kalinowski J."/>
            <person name="Ruckert C."/>
        </authorList>
    </citation>
    <scope>NUCLEOTIDE SEQUENCE</scope>
    <source>
        <strain evidence="1">CGMCC 1.15758</strain>
    </source>
</reference>
<reference evidence="1" key="2">
    <citation type="submission" date="2020-09" db="EMBL/GenBank/DDBJ databases">
        <authorList>
            <person name="Sun Q."/>
            <person name="Zhou Y."/>
        </authorList>
    </citation>
    <scope>NUCLEOTIDE SEQUENCE</scope>
    <source>
        <strain evidence="1">CGMCC 1.15758</strain>
    </source>
</reference>
<dbReference type="RefSeq" id="WP_117002127.1">
    <property type="nucleotide sequence ID" value="NZ_BMJS01000005.1"/>
</dbReference>
<proteinExistence type="predicted"/>
<accession>A0A8J2Z3H6</accession>
<evidence type="ECO:0000313" key="1">
    <source>
        <dbReference type="EMBL" id="GGF92942.1"/>
    </source>
</evidence>
<keyword evidence="2" id="KW-1185">Reference proteome</keyword>
<sequence length="81" mass="9143">MQNTTIINAVRSFVNDYTSVFKSGLRMDKLHQKNHSQSDFEQVLSKTEKLLEAQIMLEAGIPLSVIAKTLDLKISEILGHQ</sequence>
<name>A0A8J2Z3H6_9GAMM</name>
<dbReference type="AlphaFoldDB" id="A0A8J2Z3H6"/>
<comment type="caution">
    <text evidence="1">The sequence shown here is derived from an EMBL/GenBank/DDBJ whole genome shotgun (WGS) entry which is preliminary data.</text>
</comment>
<gene>
    <name evidence="1" type="ORF">GCM10010995_07640</name>
</gene>
<dbReference type="OrthoDB" id="10015262at2"/>